<evidence type="ECO:0000259" key="11">
    <source>
        <dbReference type="SMART" id="SM00474"/>
    </source>
</evidence>
<evidence type="ECO:0000313" key="12">
    <source>
        <dbReference type="EMBL" id="KAF9337267.1"/>
    </source>
</evidence>
<evidence type="ECO:0000256" key="2">
    <source>
        <dbReference type="ARBA" id="ARBA00022722"/>
    </source>
</evidence>
<feature type="region of interest" description="Disordered" evidence="10">
    <location>
        <begin position="1"/>
        <end position="30"/>
    </location>
</feature>
<dbReference type="InterPro" id="IPR012337">
    <property type="entry name" value="RNaseH-like_sf"/>
</dbReference>
<comment type="caution">
    <text evidence="12">The sequence shown here is derived from an EMBL/GenBank/DDBJ whole genome shotgun (WGS) entry which is preliminary data.</text>
</comment>
<feature type="compositionally biased region" description="Low complexity" evidence="10">
    <location>
        <begin position="407"/>
        <end position="423"/>
    </location>
</feature>
<evidence type="ECO:0000256" key="4">
    <source>
        <dbReference type="ARBA" id="ARBA00022801"/>
    </source>
</evidence>
<keyword evidence="2" id="KW-0540">Nuclease</keyword>
<dbReference type="AlphaFoldDB" id="A0A9P5VQF4"/>
<proteinExistence type="predicted"/>
<gene>
    <name evidence="12" type="ORF">BG006_005667</name>
</gene>
<keyword evidence="5" id="KW-0269">Exonuclease</keyword>
<evidence type="ECO:0000256" key="9">
    <source>
        <dbReference type="ARBA" id="ARBA00042761"/>
    </source>
</evidence>
<organism evidence="12 13">
    <name type="scientific">Podila minutissima</name>
    <dbReference type="NCBI Taxonomy" id="64525"/>
    <lineage>
        <taxon>Eukaryota</taxon>
        <taxon>Fungi</taxon>
        <taxon>Fungi incertae sedis</taxon>
        <taxon>Mucoromycota</taxon>
        <taxon>Mortierellomycotina</taxon>
        <taxon>Mortierellomycetes</taxon>
        <taxon>Mortierellales</taxon>
        <taxon>Mortierellaceae</taxon>
        <taxon>Podila</taxon>
    </lineage>
</organism>
<dbReference type="InterPro" id="IPR036397">
    <property type="entry name" value="RNaseH_sf"/>
</dbReference>
<evidence type="ECO:0000256" key="1">
    <source>
        <dbReference type="ARBA" id="ARBA00004123"/>
    </source>
</evidence>
<dbReference type="PANTHER" id="PTHR13620">
    <property type="entry name" value="3-5 EXONUCLEASE"/>
    <property type="match status" value="1"/>
</dbReference>
<feature type="compositionally biased region" description="Low complexity" evidence="10">
    <location>
        <begin position="74"/>
        <end position="86"/>
    </location>
</feature>
<dbReference type="Gene3D" id="3.30.420.10">
    <property type="entry name" value="Ribonuclease H-like superfamily/Ribonuclease H"/>
    <property type="match status" value="1"/>
</dbReference>
<comment type="subcellular location">
    <subcellularLocation>
        <location evidence="1">Nucleus</location>
    </subcellularLocation>
</comment>
<protein>
    <recommendedName>
        <fullName evidence="8">3'-5' exonuclease</fullName>
    </recommendedName>
    <alternativeName>
        <fullName evidence="9">Werner Syndrome-like exonuclease</fullName>
    </alternativeName>
</protein>
<dbReference type="Pfam" id="PF01612">
    <property type="entry name" value="DNA_pol_A_exo1"/>
    <property type="match status" value="1"/>
</dbReference>
<dbReference type="Proteomes" id="UP000696485">
    <property type="component" value="Unassembled WGS sequence"/>
</dbReference>
<keyword evidence="13" id="KW-1185">Reference proteome</keyword>
<evidence type="ECO:0000256" key="5">
    <source>
        <dbReference type="ARBA" id="ARBA00022839"/>
    </source>
</evidence>
<feature type="region of interest" description="Disordered" evidence="10">
    <location>
        <begin position="584"/>
        <end position="606"/>
    </location>
</feature>
<feature type="region of interest" description="Disordered" evidence="10">
    <location>
        <begin position="388"/>
        <end position="425"/>
    </location>
</feature>
<keyword evidence="4" id="KW-0378">Hydrolase</keyword>
<dbReference type="GO" id="GO:0005634">
    <property type="term" value="C:nucleus"/>
    <property type="evidence" value="ECO:0007669"/>
    <property type="project" value="UniProtKB-SubCell"/>
</dbReference>
<evidence type="ECO:0000256" key="3">
    <source>
        <dbReference type="ARBA" id="ARBA00022723"/>
    </source>
</evidence>
<keyword evidence="6" id="KW-0460">Magnesium</keyword>
<evidence type="ECO:0000313" key="13">
    <source>
        <dbReference type="Proteomes" id="UP000696485"/>
    </source>
</evidence>
<evidence type="ECO:0000256" key="7">
    <source>
        <dbReference type="ARBA" id="ARBA00023242"/>
    </source>
</evidence>
<dbReference type="GO" id="GO:0006139">
    <property type="term" value="P:nucleobase-containing compound metabolic process"/>
    <property type="evidence" value="ECO:0007669"/>
    <property type="project" value="InterPro"/>
</dbReference>
<dbReference type="EMBL" id="JAAAUY010000032">
    <property type="protein sequence ID" value="KAF9337267.1"/>
    <property type="molecule type" value="Genomic_DNA"/>
</dbReference>
<name>A0A9P5VQF4_9FUNG</name>
<evidence type="ECO:0000256" key="6">
    <source>
        <dbReference type="ARBA" id="ARBA00022842"/>
    </source>
</evidence>
<accession>A0A9P5VQF4</accession>
<evidence type="ECO:0000256" key="8">
    <source>
        <dbReference type="ARBA" id="ARBA00040531"/>
    </source>
</evidence>
<dbReference type="PANTHER" id="PTHR13620:SF109">
    <property type="entry name" value="3'-5' EXONUCLEASE"/>
    <property type="match status" value="1"/>
</dbReference>
<evidence type="ECO:0000256" key="10">
    <source>
        <dbReference type="SAM" id="MobiDB-lite"/>
    </source>
</evidence>
<dbReference type="GO" id="GO:0008408">
    <property type="term" value="F:3'-5' exonuclease activity"/>
    <property type="evidence" value="ECO:0007669"/>
    <property type="project" value="InterPro"/>
</dbReference>
<sequence>MSGITTTSSMHPSKVLSDRVPHALSLARNKPVQYHQHRQYCPSSPQRFPSSVLKVKTAPSVASWLPPVVRRLESGSPSPSSSSSSSRRIQSFAAPKVINTVPTSGKTPTTTTTTPPSPKTAFSKSRPVACNLLQRISHEHSVIDPEPKLPFLHYQTNDAREVLYTRDEDEANKWLSDIKTNLLAFDAEWKPYNIVGPGTYEQGKMSLIQLGDDRTVYLFHIFHMAAFPAELSRILRDKRVIKVGINIRADGTKLYKDWGVACASMVELGSLCIQVLDDLNNCRRVRSMDSLSRELLGHAVEKTNLTRTGNWERKELTSRQISYAANDVYVTYEVAEKIKSLQKNTGPTRKQYTLPIATIHPKGGATVLNVRGTLQHVQDHGVRTQDIIDEPPGSGRVQAKGSEALTKKATSTTTTPAAQKSPSVSAWGKKVQVPIKKAKVSISKSAVPRPSPPSSGPPKPVAIKVIQGSYPDYIYKNLTEVRTIRVGGRSTITIIPPQFQKRLFLTSSHSASKKSENSATRAIGDVYMPKELLPESMEGKNVLERNQAVWLEAGGRDLEEDDMAQEVSDDWYLMQNQSLYASLSSTSEDVSDIPSGEILESSNKKD</sequence>
<feature type="compositionally biased region" description="Polar residues" evidence="10">
    <location>
        <begin position="1"/>
        <end position="11"/>
    </location>
</feature>
<feature type="compositionally biased region" description="Low complexity" evidence="10">
    <location>
        <begin position="100"/>
        <end position="114"/>
    </location>
</feature>
<keyword evidence="7" id="KW-0539">Nucleus</keyword>
<feature type="domain" description="3'-5' exonuclease" evidence="11">
    <location>
        <begin position="162"/>
        <end position="343"/>
    </location>
</feature>
<dbReference type="GO" id="GO:0003676">
    <property type="term" value="F:nucleic acid binding"/>
    <property type="evidence" value="ECO:0007669"/>
    <property type="project" value="InterPro"/>
</dbReference>
<keyword evidence="3" id="KW-0479">Metal-binding</keyword>
<dbReference type="SMART" id="SM00474">
    <property type="entry name" value="35EXOc"/>
    <property type="match status" value="1"/>
</dbReference>
<dbReference type="InterPro" id="IPR002562">
    <property type="entry name" value="3'-5'_exonuclease_dom"/>
</dbReference>
<dbReference type="CDD" id="cd06141">
    <property type="entry name" value="WRN_exo"/>
    <property type="match status" value="1"/>
</dbReference>
<dbReference type="InterPro" id="IPR051132">
    <property type="entry name" value="3-5_Exonuclease_domain"/>
</dbReference>
<dbReference type="GO" id="GO:0046872">
    <property type="term" value="F:metal ion binding"/>
    <property type="evidence" value="ECO:0007669"/>
    <property type="project" value="UniProtKB-KW"/>
</dbReference>
<reference evidence="12" key="1">
    <citation type="journal article" date="2020" name="Fungal Divers.">
        <title>Resolving the Mortierellaceae phylogeny through synthesis of multi-gene phylogenetics and phylogenomics.</title>
        <authorList>
            <person name="Vandepol N."/>
            <person name="Liber J."/>
            <person name="Desiro A."/>
            <person name="Na H."/>
            <person name="Kennedy M."/>
            <person name="Barry K."/>
            <person name="Grigoriev I.V."/>
            <person name="Miller A.N."/>
            <person name="O'Donnell K."/>
            <person name="Stajich J.E."/>
            <person name="Bonito G."/>
        </authorList>
    </citation>
    <scope>NUCLEOTIDE SEQUENCE</scope>
    <source>
        <strain evidence="12">NVP1</strain>
    </source>
</reference>
<feature type="region of interest" description="Disordered" evidence="10">
    <location>
        <begin position="72"/>
        <end position="123"/>
    </location>
</feature>
<dbReference type="SUPFAM" id="SSF53098">
    <property type="entry name" value="Ribonuclease H-like"/>
    <property type="match status" value="1"/>
</dbReference>